<feature type="transmembrane region" description="Helical" evidence="8">
    <location>
        <begin position="178"/>
        <end position="198"/>
    </location>
</feature>
<comment type="similarity">
    <text evidence="2">Belongs to the nucleobase:cation symporter-2 (NCS2) (TC 2.A.40) family.</text>
</comment>
<dbReference type="NCBIfam" id="NF037981">
    <property type="entry name" value="NCS2_1"/>
    <property type="match status" value="1"/>
</dbReference>
<feature type="transmembrane region" description="Helical" evidence="8">
    <location>
        <begin position="248"/>
        <end position="265"/>
    </location>
</feature>
<feature type="transmembrane region" description="Helical" evidence="8">
    <location>
        <begin position="359"/>
        <end position="378"/>
    </location>
</feature>
<sequence length="493" mass="51784">MNVSVSPSHLSPSSTLPVDELLPIGLMMLYGLQHVLVMYAGAVAVPLVVGSALGMSNDQIVLLISSDLFVCGAATLLQTLGIGKWLGCRLPVVQGCTFAALIPMVLIGKEYGMGGISGAVMVAGVFALICAPWISKLVRFFPKVVMGSIVALIGLSIMPVAGGWIGGGNSDMQGFGNLMALSLAALTLVIILNIYTFASGLVKNIAVLIGLIIGSAVWYVVDTLDFSQVAATPWINLPVPMRFASPEFHLLPILLLTMVMVVVMVETMSSMMATGEIVGRKADATTLKKGLLACGLATLCGSFFNLFPYAAFAQNVGLISLTGVRSRFVVACSGIILILMGLFAKLAALVVIIPKPVLGGAGVVMFGMVAVSGIRTLGQVNYRNNNNGMVVALTLGLGLMPVLVPQLFAQLPELAKMFLHSGITLGTCVAIVANLILNGKGKWMSKGTECATCEPDPHPGENESTAARRMAVKTVRVWLLLRRARAAAQEKNQ</sequence>
<evidence type="ECO:0000313" key="10">
    <source>
        <dbReference type="Proteomes" id="UP001554567"/>
    </source>
</evidence>
<proteinExistence type="inferred from homology"/>
<keyword evidence="10" id="KW-1185">Reference proteome</keyword>
<dbReference type="EMBL" id="JBFKZN010000010">
    <property type="protein sequence ID" value="MEW5291108.1"/>
    <property type="molecule type" value="Genomic_DNA"/>
</dbReference>
<dbReference type="NCBIfam" id="TIGR03173">
    <property type="entry name" value="pbuX"/>
    <property type="match status" value="1"/>
</dbReference>
<organism evidence="9 10">
    <name type="scientific">Erwinia papayae</name>
    <dbReference type="NCBI Taxonomy" id="206499"/>
    <lineage>
        <taxon>Bacteria</taxon>
        <taxon>Pseudomonadati</taxon>
        <taxon>Pseudomonadota</taxon>
        <taxon>Gammaproteobacteria</taxon>
        <taxon>Enterobacterales</taxon>
        <taxon>Erwiniaceae</taxon>
        <taxon>Erwinia</taxon>
    </lineage>
</organism>
<comment type="caution">
    <text evidence="9">The sequence shown here is derived from an EMBL/GenBank/DDBJ whole genome shotgun (WGS) entry which is preliminary data.</text>
</comment>
<evidence type="ECO:0000256" key="1">
    <source>
        <dbReference type="ARBA" id="ARBA00004651"/>
    </source>
</evidence>
<evidence type="ECO:0000313" key="9">
    <source>
        <dbReference type="EMBL" id="MEW5291108.1"/>
    </source>
</evidence>
<dbReference type="NCBIfam" id="TIGR00801">
    <property type="entry name" value="ncs2"/>
    <property type="match status" value="1"/>
</dbReference>
<dbReference type="InterPro" id="IPR006042">
    <property type="entry name" value="Xan_ur_permease"/>
</dbReference>
<evidence type="ECO:0000256" key="4">
    <source>
        <dbReference type="ARBA" id="ARBA00022475"/>
    </source>
</evidence>
<feature type="transmembrane region" description="Helical" evidence="8">
    <location>
        <begin position="60"/>
        <end position="83"/>
    </location>
</feature>
<dbReference type="Proteomes" id="UP001554567">
    <property type="component" value="Unassembled WGS sequence"/>
</dbReference>
<keyword evidence="7 8" id="KW-0472">Membrane</keyword>
<protein>
    <submittedName>
        <fullName evidence="9">Nucleobase:cation symporter-2 family protein</fullName>
    </submittedName>
</protein>
<evidence type="ECO:0000256" key="2">
    <source>
        <dbReference type="ARBA" id="ARBA00008821"/>
    </source>
</evidence>
<evidence type="ECO:0000256" key="7">
    <source>
        <dbReference type="ARBA" id="ARBA00023136"/>
    </source>
</evidence>
<evidence type="ECO:0000256" key="6">
    <source>
        <dbReference type="ARBA" id="ARBA00022989"/>
    </source>
</evidence>
<dbReference type="RefSeq" id="WP_367168327.1">
    <property type="nucleotide sequence ID" value="NZ_JBFKZN010000010.1"/>
</dbReference>
<evidence type="ECO:0000256" key="5">
    <source>
        <dbReference type="ARBA" id="ARBA00022692"/>
    </source>
</evidence>
<comment type="subcellular location">
    <subcellularLocation>
        <location evidence="1">Cell membrane</location>
        <topology evidence="1">Multi-pass membrane protein</topology>
    </subcellularLocation>
</comment>
<dbReference type="PANTHER" id="PTHR42810:SF4">
    <property type="entry name" value="URIC ACID TRANSPORTER UACT"/>
    <property type="match status" value="1"/>
</dbReference>
<feature type="transmembrane region" description="Helical" evidence="8">
    <location>
        <begin position="146"/>
        <end position="166"/>
    </location>
</feature>
<gene>
    <name evidence="9" type="ORF">ABW286_18290</name>
</gene>
<feature type="transmembrane region" description="Helical" evidence="8">
    <location>
        <begin position="205"/>
        <end position="221"/>
    </location>
</feature>
<dbReference type="Pfam" id="PF00860">
    <property type="entry name" value="Xan_ur_permease"/>
    <property type="match status" value="1"/>
</dbReference>
<feature type="transmembrane region" description="Helical" evidence="8">
    <location>
        <begin position="328"/>
        <end position="353"/>
    </location>
</feature>
<dbReference type="PANTHER" id="PTHR42810">
    <property type="entry name" value="PURINE PERMEASE C1399.01C-RELATED"/>
    <property type="match status" value="1"/>
</dbReference>
<name>A0ABV3N5S1_9GAMM</name>
<dbReference type="PROSITE" id="PS01116">
    <property type="entry name" value="XANTH_URACIL_PERMASE"/>
    <property type="match status" value="1"/>
</dbReference>
<keyword evidence="4" id="KW-1003">Cell membrane</keyword>
<dbReference type="InterPro" id="IPR017588">
    <property type="entry name" value="UacT-like"/>
</dbReference>
<evidence type="ECO:0000256" key="8">
    <source>
        <dbReference type="SAM" id="Phobius"/>
    </source>
</evidence>
<feature type="transmembrane region" description="Helical" evidence="8">
    <location>
        <begin position="114"/>
        <end position="134"/>
    </location>
</feature>
<feature type="transmembrane region" description="Helical" evidence="8">
    <location>
        <begin position="36"/>
        <end position="54"/>
    </location>
</feature>
<evidence type="ECO:0000256" key="3">
    <source>
        <dbReference type="ARBA" id="ARBA00022448"/>
    </source>
</evidence>
<feature type="transmembrane region" description="Helical" evidence="8">
    <location>
        <begin position="417"/>
        <end position="437"/>
    </location>
</feature>
<keyword evidence="6 8" id="KW-1133">Transmembrane helix</keyword>
<accession>A0ABV3N5S1</accession>
<dbReference type="InterPro" id="IPR006043">
    <property type="entry name" value="NCS2"/>
</dbReference>
<keyword evidence="3" id="KW-0813">Transport</keyword>
<reference evidence="9 10" key="1">
    <citation type="submission" date="2024-07" db="EMBL/GenBank/DDBJ databases">
        <authorList>
            <person name="Dulla G.F.J."/>
            <person name="Delorm J.G."/>
        </authorList>
    </citation>
    <scope>NUCLEOTIDE SEQUENCE [LARGE SCALE GENOMIC DNA]</scope>
    <source>
        <strain evidence="9 10">JGD 233</strain>
    </source>
</reference>
<keyword evidence="5 8" id="KW-0812">Transmembrane</keyword>
<feature type="transmembrane region" description="Helical" evidence="8">
    <location>
        <begin position="390"/>
        <end position="411"/>
    </location>
</feature>